<dbReference type="EMBL" id="JAINUF010000005">
    <property type="protein sequence ID" value="KAJ8361315.1"/>
    <property type="molecule type" value="Genomic_DNA"/>
</dbReference>
<evidence type="ECO:0000313" key="10">
    <source>
        <dbReference type="Proteomes" id="UP001152622"/>
    </source>
</evidence>
<evidence type="ECO:0000256" key="5">
    <source>
        <dbReference type="ARBA" id="ARBA00023242"/>
    </source>
</evidence>
<dbReference type="OrthoDB" id="10046500at2759"/>
<dbReference type="InterPro" id="IPR012337">
    <property type="entry name" value="RNaseH-like_sf"/>
</dbReference>
<name>A0A9Q1FLT4_SYNKA</name>
<keyword evidence="10" id="KW-1185">Reference proteome</keyword>
<evidence type="ECO:0000313" key="8">
    <source>
        <dbReference type="EMBL" id="KAJ8332949.1"/>
    </source>
</evidence>
<reference evidence="9" key="1">
    <citation type="journal article" date="2023" name="Science">
        <title>Genome structures resolve the early diversification of teleost fishes.</title>
        <authorList>
            <person name="Parey E."/>
            <person name="Louis A."/>
            <person name="Montfort J."/>
            <person name="Bouchez O."/>
            <person name="Roques C."/>
            <person name="Iampietro C."/>
            <person name="Lluch J."/>
            <person name="Castinel A."/>
            <person name="Donnadieu C."/>
            <person name="Desvignes T."/>
            <person name="Floi Bucao C."/>
            <person name="Jouanno E."/>
            <person name="Wen M."/>
            <person name="Mejri S."/>
            <person name="Dirks R."/>
            <person name="Jansen H."/>
            <person name="Henkel C."/>
            <person name="Chen W.J."/>
            <person name="Zahm M."/>
            <person name="Cabau C."/>
            <person name="Klopp C."/>
            <person name="Thompson A.W."/>
            <person name="Robinson-Rechavi M."/>
            <person name="Braasch I."/>
            <person name="Lecointre G."/>
            <person name="Bobe J."/>
            <person name="Postlethwait J.H."/>
            <person name="Berthelot C."/>
            <person name="Roest Crollius H."/>
            <person name="Guiguen Y."/>
        </authorList>
    </citation>
    <scope>NUCLEOTIDE SEQUENCE</scope>
    <source>
        <strain evidence="9">WJC10195</strain>
    </source>
</reference>
<dbReference type="SUPFAM" id="SSF53098">
    <property type="entry name" value="Ribonuclease H-like"/>
    <property type="match status" value="1"/>
</dbReference>
<keyword evidence="3" id="KW-0863">Zinc-finger</keyword>
<evidence type="ECO:0000256" key="6">
    <source>
        <dbReference type="SAM" id="MobiDB-lite"/>
    </source>
</evidence>
<organism evidence="9 10">
    <name type="scientific">Synaphobranchus kaupii</name>
    <name type="common">Kaup's arrowtooth eel</name>
    <dbReference type="NCBI Taxonomy" id="118154"/>
    <lineage>
        <taxon>Eukaryota</taxon>
        <taxon>Metazoa</taxon>
        <taxon>Chordata</taxon>
        <taxon>Craniata</taxon>
        <taxon>Vertebrata</taxon>
        <taxon>Euteleostomi</taxon>
        <taxon>Actinopterygii</taxon>
        <taxon>Neopterygii</taxon>
        <taxon>Teleostei</taxon>
        <taxon>Anguilliformes</taxon>
        <taxon>Synaphobranchidae</taxon>
        <taxon>Synaphobranchus</taxon>
    </lineage>
</organism>
<dbReference type="GO" id="GO:0046983">
    <property type="term" value="F:protein dimerization activity"/>
    <property type="evidence" value="ECO:0007669"/>
    <property type="project" value="InterPro"/>
</dbReference>
<dbReference type="PANTHER" id="PTHR46481:SF10">
    <property type="entry name" value="ZINC FINGER BED DOMAIN-CONTAINING PROTEIN 39"/>
    <property type="match status" value="1"/>
</dbReference>
<evidence type="ECO:0000259" key="7">
    <source>
        <dbReference type="Pfam" id="PF05699"/>
    </source>
</evidence>
<dbReference type="AlphaFoldDB" id="A0A9Q1FLT4"/>
<dbReference type="Gene3D" id="1.10.10.1070">
    <property type="entry name" value="Zinc finger, BED domain-containing"/>
    <property type="match status" value="1"/>
</dbReference>
<dbReference type="GO" id="GO:0005634">
    <property type="term" value="C:nucleus"/>
    <property type="evidence" value="ECO:0007669"/>
    <property type="project" value="UniProtKB-SubCell"/>
</dbReference>
<dbReference type="Proteomes" id="UP001152622">
    <property type="component" value="Chromosome 5"/>
</dbReference>
<keyword evidence="2" id="KW-0479">Metal-binding</keyword>
<dbReference type="InterPro" id="IPR052035">
    <property type="entry name" value="ZnF_BED_domain_contain"/>
</dbReference>
<dbReference type="Proteomes" id="UP001152622">
    <property type="component" value="Chromosome 24"/>
</dbReference>
<evidence type="ECO:0000313" key="9">
    <source>
        <dbReference type="EMBL" id="KAJ8361315.1"/>
    </source>
</evidence>
<dbReference type="SUPFAM" id="SSF140996">
    <property type="entry name" value="Hermes dimerisation domain"/>
    <property type="match status" value="1"/>
</dbReference>
<dbReference type="EMBL" id="JAINUF010000024">
    <property type="protein sequence ID" value="KAJ8332949.1"/>
    <property type="molecule type" value="Genomic_DNA"/>
</dbReference>
<feature type="domain" description="HAT C-terminal dimerisation" evidence="7">
    <location>
        <begin position="446"/>
        <end position="525"/>
    </location>
</feature>
<dbReference type="InterPro" id="IPR008906">
    <property type="entry name" value="HATC_C_dom"/>
</dbReference>
<keyword evidence="5" id="KW-0539">Nucleus</keyword>
<keyword evidence="4" id="KW-0862">Zinc</keyword>
<proteinExistence type="predicted"/>
<evidence type="ECO:0000256" key="4">
    <source>
        <dbReference type="ARBA" id="ARBA00022833"/>
    </source>
</evidence>
<sequence>MAKHSADANSPPPRHSQATMYDFRQKQMDTTTKNKLIAAIAKWVATACRPINVVEDEGLADIIRIASNDRTYELPSRATITSHIQKLHETEKVKVQQELERTKAVALTGDYWTSLSNQNYLGVTAHFFDPEWKLQSYALTVMKTEERHFANAVAEHFMKVAGEWDIEHKVVSLTTDSARNMIAAARQLPFEHMPCIAHSVHRAVTVSLTNSPFDSALAKCRRVVGHFKHSPANQAELEQQQVAHHQKKESLAQEVSTRWNSTLEMIKRVQRNTVPLRDALALHTTNVAMPTAAELEKLKKLEAVLEHCRYVSELLGGEKFVSCSAVLPALCHLSRVMEVTEDDPAYMIKFKETFAADMEGRKEKTNIAWLKVASALDPRFKDLKCLNKADRAEVWGLIRALLQEMERERPAQPDQVEPEPPTKKPTLMLAHESSSDEEEDSVEQCLERYKAEPLAGMDHCPQEWWSTHEGAHSEMARLARKYLAAPATSVPSERLFSVSGHVVQKKRASLLSENVNRLVCLSSWLKAKKL</sequence>
<evidence type="ECO:0000256" key="1">
    <source>
        <dbReference type="ARBA" id="ARBA00004123"/>
    </source>
</evidence>
<dbReference type="Pfam" id="PF05699">
    <property type="entry name" value="Dimer_Tnp_hAT"/>
    <property type="match status" value="1"/>
</dbReference>
<dbReference type="GO" id="GO:0008270">
    <property type="term" value="F:zinc ion binding"/>
    <property type="evidence" value="ECO:0007669"/>
    <property type="project" value="UniProtKB-KW"/>
</dbReference>
<feature type="region of interest" description="Disordered" evidence="6">
    <location>
        <begin position="407"/>
        <end position="440"/>
    </location>
</feature>
<evidence type="ECO:0000256" key="3">
    <source>
        <dbReference type="ARBA" id="ARBA00022771"/>
    </source>
</evidence>
<comment type="subcellular location">
    <subcellularLocation>
        <location evidence="1">Nucleus</location>
    </subcellularLocation>
</comment>
<dbReference type="PANTHER" id="PTHR46481">
    <property type="entry name" value="ZINC FINGER BED DOMAIN-CONTAINING PROTEIN 4"/>
    <property type="match status" value="1"/>
</dbReference>
<gene>
    <name evidence="9" type="ORF">SKAU_G00178400</name>
    <name evidence="8" type="ORF">SKAU_G00418450</name>
</gene>
<protein>
    <recommendedName>
        <fullName evidence="7">HAT C-terminal dimerisation domain-containing protein</fullName>
    </recommendedName>
</protein>
<evidence type="ECO:0000256" key="2">
    <source>
        <dbReference type="ARBA" id="ARBA00022723"/>
    </source>
</evidence>
<accession>A0A9Q1FLT4</accession>
<comment type="caution">
    <text evidence="9">The sequence shown here is derived from an EMBL/GenBank/DDBJ whole genome shotgun (WGS) entry which is preliminary data.</text>
</comment>